<keyword evidence="3" id="KW-1185">Reference proteome</keyword>
<gene>
    <name evidence="2" type="ORF">EAE98_008048</name>
</gene>
<feature type="domain" description="DUF4246" evidence="1">
    <location>
        <begin position="5"/>
        <end position="96"/>
    </location>
</feature>
<protein>
    <recommendedName>
        <fullName evidence="1">DUF4246 domain-containing protein</fullName>
    </recommendedName>
</protein>
<proteinExistence type="predicted"/>
<dbReference type="InterPro" id="IPR049192">
    <property type="entry name" value="DUF4246_C"/>
</dbReference>
<dbReference type="Pfam" id="PF14033">
    <property type="entry name" value="DUF4246"/>
    <property type="match status" value="1"/>
</dbReference>
<evidence type="ECO:0000259" key="1">
    <source>
        <dbReference type="Pfam" id="PF14033"/>
    </source>
</evidence>
<organism evidence="2 3">
    <name type="scientific">Botrytis deweyae</name>
    <dbReference type="NCBI Taxonomy" id="2478750"/>
    <lineage>
        <taxon>Eukaryota</taxon>
        <taxon>Fungi</taxon>
        <taxon>Dikarya</taxon>
        <taxon>Ascomycota</taxon>
        <taxon>Pezizomycotina</taxon>
        <taxon>Leotiomycetes</taxon>
        <taxon>Helotiales</taxon>
        <taxon>Sclerotiniaceae</taxon>
        <taxon>Botrytis</taxon>
    </lineage>
</organism>
<dbReference type="Proteomes" id="UP000783213">
    <property type="component" value="Unassembled WGS sequence"/>
</dbReference>
<comment type="caution">
    <text evidence="2">The sequence shown here is derived from an EMBL/GenBank/DDBJ whole genome shotgun (WGS) entry which is preliminary data.</text>
</comment>
<evidence type="ECO:0000313" key="3">
    <source>
        <dbReference type="Proteomes" id="UP000783213"/>
    </source>
</evidence>
<sequence>MYRADMQISFRQKTDFSESAYHRSEDDLFAKTFGIKEDGYHDDEGFHFAPATQDLGSIAVKEGRLLSWSNALQYKFEPCTRSSLTEPGNAKFIKLIIEFEGEFRKKIASGAVEHNR</sequence>
<dbReference type="EMBL" id="RCSX01000020">
    <property type="protein sequence ID" value="KAF7922522.1"/>
    <property type="molecule type" value="Genomic_DNA"/>
</dbReference>
<dbReference type="GeneID" id="62234821"/>
<reference evidence="2 3" key="1">
    <citation type="journal article" date="2020" name="Genome Biol. Evol.">
        <title>Comparative genomics of Sclerotiniaceae.</title>
        <authorList>
            <person name="Valero Jimenez C.A."/>
            <person name="Steentjes M."/>
            <person name="Scholten O.E."/>
            <person name="Van Kan J.A.L."/>
        </authorList>
    </citation>
    <scope>NUCLEOTIDE SEQUENCE [LARGE SCALE GENOMIC DNA]</scope>
    <source>
        <strain evidence="2 3">B1</strain>
    </source>
</reference>
<accession>A0ABQ7IFG9</accession>
<name>A0ABQ7IFG9_9HELO</name>
<dbReference type="RefSeq" id="XP_038807965.1">
    <property type="nucleotide sequence ID" value="XM_038955671.1"/>
</dbReference>
<evidence type="ECO:0000313" key="2">
    <source>
        <dbReference type="EMBL" id="KAF7922522.1"/>
    </source>
</evidence>